<dbReference type="STRING" id="1888891.DSOL_4088"/>
<comment type="caution">
    <text evidence="1">The sequence shown here is derived from an EMBL/GenBank/DDBJ whole genome shotgun (WGS) entry which is preliminary data.</text>
</comment>
<keyword evidence="2" id="KW-1185">Reference proteome</keyword>
<proteinExistence type="predicted"/>
<sequence length="53" mass="6068">MNPQNEPLQTEAGTTVLLVQNAIKIEFKDINKSDCFRCIDIKKRCNYIPTPQS</sequence>
<dbReference type="EMBL" id="MLBF01000043">
    <property type="protein sequence ID" value="OLN28439.1"/>
    <property type="molecule type" value="Genomic_DNA"/>
</dbReference>
<reference evidence="1 2" key="1">
    <citation type="submission" date="2016-09" db="EMBL/GenBank/DDBJ databases">
        <title>Complete genome of Desulfosporosinus sp. OL.</title>
        <authorList>
            <person name="Mardanov A."/>
            <person name="Beletsky A."/>
            <person name="Panova A."/>
            <person name="Karnachuk O."/>
            <person name="Ravin N."/>
        </authorList>
    </citation>
    <scope>NUCLEOTIDE SEQUENCE [LARGE SCALE GENOMIC DNA]</scope>
    <source>
        <strain evidence="1 2">OL</strain>
    </source>
</reference>
<dbReference type="AlphaFoldDB" id="A0A1Q8QM78"/>
<name>A0A1Q8QM78_9FIRM</name>
<accession>A0A1Q8QM78</accession>
<evidence type="ECO:0000313" key="2">
    <source>
        <dbReference type="Proteomes" id="UP000186102"/>
    </source>
</evidence>
<organism evidence="1 2">
    <name type="scientific">Desulfosporosinus metallidurans</name>
    <dbReference type="NCBI Taxonomy" id="1888891"/>
    <lineage>
        <taxon>Bacteria</taxon>
        <taxon>Bacillati</taxon>
        <taxon>Bacillota</taxon>
        <taxon>Clostridia</taxon>
        <taxon>Eubacteriales</taxon>
        <taxon>Desulfitobacteriaceae</taxon>
        <taxon>Desulfosporosinus</taxon>
    </lineage>
</organism>
<protein>
    <submittedName>
        <fullName evidence="1">Uncharacterized protein</fullName>
    </submittedName>
</protein>
<dbReference type="Proteomes" id="UP000186102">
    <property type="component" value="Unassembled WGS sequence"/>
</dbReference>
<evidence type="ECO:0000313" key="1">
    <source>
        <dbReference type="EMBL" id="OLN28439.1"/>
    </source>
</evidence>
<gene>
    <name evidence="1" type="ORF">DSOL_4088</name>
</gene>